<dbReference type="InterPro" id="IPR046335">
    <property type="entry name" value="LacI/GalR-like_sensor"/>
</dbReference>
<dbReference type="KEGG" id="ols:Olsu_1487"/>
<evidence type="ECO:0000256" key="3">
    <source>
        <dbReference type="ARBA" id="ARBA00023163"/>
    </source>
</evidence>
<dbReference type="InterPro" id="IPR010982">
    <property type="entry name" value="Lambda_DNA-bd_dom_sf"/>
</dbReference>
<dbReference type="HOGENOM" id="CLU_037628_6_1_11"/>
<keyword evidence="1" id="KW-0805">Transcription regulation</keyword>
<dbReference type="InterPro" id="IPR000843">
    <property type="entry name" value="HTH_LacI"/>
</dbReference>
<dbReference type="GO" id="GO:0003700">
    <property type="term" value="F:DNA-binding transcription factor activity"/>
    <property type="evidence" value="ECO:0007669"/>
    <property type="project" value="TreeGrafter"/>
</dbReference>
<dbReference type="PANTHER" id="PTHR30146:SF109">
    <property type="entry name" value="HTH-TYPE TRANSCRIPTIONAL REGULATOR GALS"/>
    <property type="match status" value="1"/>
</dbReference>
<dbReference type="eggNOG" id="COG1609">
    <property type="taxonomic scope" value="Bacteria"/>
</dbReference>
<dbReference type="CDD" id="cd06267">
    <property type="entry name" value="PBP1_LacI_sugar_binding-like"/>
    <property type="match status" value="1"/>
</dbReference>
<dbReference type="InterPro" id="IPR028082">
    <property type="entry name" value="Peripla_BP_I"/>
</dbReference>
<dbReference type="GO" id="GO:0000976">
    <property type="term" value="F:transcription cis-regulatory region binding"/>
    <property type="evidence" value="ECO:0007669"/>
    <property type="project" value="TreeGrafter"/>
</dbReference>
<evidence type="ECO:0000259" key="4">
    <source>
        <dbReference type="PROSITE" id="PS50932"/>
    </source>
</evidence>
<sequence>MTIKDVAEYCGVSVSTVSRVLNDHPDVSDSVRSMVNEAIERLHYVPNKTARDLVSAPSATLGVVVRGRGNAFFAPIIDAISREAAEEGYSLVPQMITSNEDEVSTAAEFVRAKRLRGVVLLGGHFDYTRAEVAGINVPFVCCSFDNQFGDLDSADYSSVSIDDTAEAFKATSTLIGAGHTHVAMLLDSSSSNSIGELRYKGYCAALLDAGIQLDDDLVVEVGDFSMAATYEATAKLLARRPDVTAIFAISDLMGVAAMKAASDAGLRTPDDISVIAIDGIETTLYTIPTLTTLCQPQETLGKQAVKILVDVLDKRLPSKHVRLETTLREGGSVARAR</sequence>
<keyword evidence="6" id="KW-1185">Reference proteome</keyword>
<dbReference type="RefSeq" id="WP_013252338.1">
    <property type="nucleotide sequence ID" value="NC_014363.1"/>
</dbReference>
<dbReference type="OrthoDB" id="9785139at2"/>
<name>E1QWT3_OLSUV</name>
<dbReference type="Pfam" id="PF00356">
    <property type="entry name" value="LacI"/>
    <property type="match status" value="1"/>
</dbReference>
<dbReference type="EMBL" id="CP002106">
    <property type="protein sequence ID" value="ADK68586.1"/>
    <property type="molecule type" value="Genomic_DNA"/>
</dbReference>
<organism evidence="5 6">
    <name type="scientific">Olsenella uli (strain ATCC 49627 / DSM 7084 / CCUG 31166 / CIP 109912 / JCM 12494 / LMG 11480 / NCIMB 702895 / VPI D76D-27C)</name>
    <name type="common">Lactobacillus uli</name>
    <dbReference type="NCBI Taxonomy" id="633147"/>
    <lineage>
        <taxon>Bacteria</taxon>
        <taxon>Bacillati</taxon>
        <taxon>Actinomycetota</taxon>
        <taxon>Coriobacteriia</taxon>
        <taxon>Coriobacteriales</taxon>
        <taxon>Atopobiaceae</taxon>
        <taxon>Olsenella</taxon>
    </lineage>
</organism>
<dbReference type="Pfam" id="PF13377">
    <property type="entry name" value="Peripla_BP_3"/>
    <property type="match status" value="1"/>
</dbReference>
<dbReference type="PROSITE" id="PS50932">
    <property type="entry name" value="HTH_LACI_2"/>
    <property type="match status" value="1"/>
</dbReference>
<dbReference type="SMART" id="SM00354">
    <property type="entry name" value="HTH_LACI"/>
    <property type="match status" value="1"/>
</dbReference>
<protein>
    <submittedName>
        <fullName evidence="5">Transcriptional regulator, LacI family</fullName>
    </submittedName>
</protein>
<dbReference type="PATRIC" id="fig|633147.7.peg.31"/>
<evidence type="ECO:0000313" key="5">
    <source>
        <dbReference type="EMBL" id="ADK68586.1"/>
    </source>
</evidence>
<dbReference type="CDD" id="cd01392">
    <property type="entry name" value="HTH_LacI"/>
    <property type="match status" value="1"/>
</dbReference>
<dbReference type="GeneID" id="78512875"/>
<dbReference type="Gene3D" id="3.40.50.2300">
    <property type="match status" value="2"/>
</dbReference>
<dbReference type="Gene3D" id="1.10.260.40">
    <property type="entry name" value="lambda repressor-like DNA-binding domains"/>
    <property type="match status" value="1"/>
</dbReference>
<gene>
    <name evidence="5" type="ordered locus">Olsu_1487</name>
</gene>
<proteinExistence type="predicted"/>
<feature type="domain" description="HTH lacI-type" evidence="4">
    <location>
        <begin position="1"/>
        <end position="55"/>
    </location>
</feature>
<dbReference type="PRINTS" id="PR00036">
    <property type="entry name" value="HTHLACI"/>
</dbReference>
<keyword evidence="2" id="KW-0238">DNA-binding</keyword>
<dbReference type="PANTHER" id="PTHR30146">
    <property type="entry name" value="LACI-RELATED TRANSCRIPTIONAL REPRESSOR"/>
    <property type="match status" value="1"/>
</dbReference>
<dbReference type="SUPFAM" id="SSF47413">
    <property type="entry name" value="lambda repressor-like DNA-binding domains"/>
    <property type="match status" value="1"/>
</dbReference>
<accession>E1QWT3</accession>
<reference evidence="5 6" key="1">
    <citation type="journal article" date="2010" name="Stand. Genomic Sci.">
        <title>Complete genome sequence of Olsenella uli type strain (VPI D76D-27C).</title>
        <authorList>
            <person name="Goker M."/>
            <person name="Held B."/>
            <person name="Lucas S."/>
            <person name="Nolan M."/>
            <person name="Yasawong M."/>
            <person name="Glavina Del Rio T."/>
            <person name="Tice H."/>
            <person name="Cheng J.F."/>
            <person name="Bruce D."/>
            <person name="Detter J.C."/>
            <person name="Tapia R."/>
            <person name="Han C."/>
            <person name="Goodwin L."/>
            <person name="Pitluck S."/>
            <person name="Liolios K."/>
            <person name="Ivanova N."/>
            <person name="Mavromatis K."/>
            <person name="Mikhailova N."/>
            <person name="Pati A."/>
            <person name="Chen A."/>
            <person name="Palaniappan K."/>
            <person name="Land M."/>
            <person name="Hauser L."/>
            <person name="Chang Y.J."/>
            <person name="Jeffries C.D."/>
            <person name="Rohde M."/>
            <person name="Sikorski J."/>
            <person name="Pukall R."/>
            <person name="Woyke T."/>
            <person name="Bristow J."/>
            <person name="Eisen J.A."/>
            <person name="Markowitz V."/>
            <person name="Hugenholtz P."/>
            <person name="Kyrpides N.C."/>
            <person name="Klenk H.P."/>
            <person name="Lapidus A."/>
        </authorList>
    </citation>
    <scope>NUCLEOTIDE SEQUENCE [LARGE SCALE GENOMIC DNA]</scope>
    <source>
        <strain evidence="6">ATCC 49627 / DSM 7084 / CIP 109912 / JCM 12494 / NCIMB 702895 / VPI D76D-27C</strain>
    </source>
</reference>
<dbReference type="STRING" id="633147.Olsu_1487"/>
<evidence type="ECO:0000313" key="6">
    <source>
        <dbReference type="Proteomes" id="UP000000333"/>
    </source>
</evidence>
<dbReference type="AlphaFoldDB" id="E1QWT3"/>
<dbReference type="SUPFAM" id="SSF53822">
    <property type="entry name" value="Periplasmic binding protein-like I"/>
    <property type="match status" value="1"/>
</dbReference>
<dbReference type="Proteomes" id="UP000000333">
    <property type="component" value="Chromosome"/>
</dbReference>
<evidence type="ECO:0000256" key="2">
    <source>
        <dbReference type="ARBA" id="ARBA00023125"/>
    </source>
</evidence>
<keyword evidence="3" id="KW-0804">Transcription</keyword>
<evidence type="ECO:0000256" key="1">
    <source>
        <dbReference type="ARBA" id="ARBA00023015"/>
    </source>
</evidence>